<dbReference type="AlphaFoldDB" id="A0A5C3N2C4"/>
<proteinExistence type="predicted"/>
<reference evidence="1 2" key="1">
    <citation type="journal article" date="2019" name="Nat. Ecol. Evol.">
        <title>Megaphylogeny resolves global patterns of mushroom evolution.</title>
        <authorList>
            <person name="Varga T."/>
            <person name="Krizsan K."/>
            <person name="Foldi C."/>
            <person name="Dima B."/>
            <person name="Sanchez-Garcia M."/>
            <person name="Sanchez-Ramirez S."/>
            <person name="Szollosi G.J."/>
            <person name="Szarkandi J.G."/>
            <person name="Papp V."/>
            <person name="Albert L."/>
            <person name="Andreopoulos W."/>
            <person name="Angelini C."/>
            <person name="Antonin V."/>
            <person name="Barry K.W."/>
            <person name="Bougher N.L."/>
            <person name="Buchanan P."/>
            <person name="Buyck B."/>
            <person name="Bense V."/>
            <person name="Catcheside P."/>
            <person name="Chovatia M."/>
            <person name="Cooper J."/>
            <person name="Damon W."/>
            <person name="Desjardin D."/>
            <person name="Finy P."/>
            <person name="Geml J."/>
            <person name="Haridas S."/>
            <person name="Hughes K."/>
            <person name="Justo A."/>
            <person name="Karasinski D."/>
            <person name="Kautmanova I."/>
            <person name="Kiss B."/>
            <person name="Kocsube S."/>
            <person name="Kotiranta H."/>
            <person name="LaButti K.M."/>
            <person name="Lechner B.E."/>
            <person name="Liimatainen K."/>
            <person name="Lipzen A."/>
            <person name="Lukacs Z."/>
            <person name="Mihaltcheva S."/>
            <person name="Morgado L.N."/>
            <person name="Niskanen T."/>
            <person name="Noordeloos M.E."/>
            <person name="Ohm R.A."/>
            <person name="Ortiz-Santana B."/>
            <person name="Ovrebo C."/>
            <person name="Racz N."/>
            <person name="Riley R."/>
            <person name="Savchenko A."/>
            <person name="Shiryaev A."/>
            <person name="Soop K."/>
            <person name="Spirin V."/>
            <person name="Szebenyi C."/>
            <person name="Tomsovsky M."/>
            <person name="Tulloss R.E."/>
            <person name="Uehling J."/>
            <person name="Grigoriev I.V."/>
            <person name="Vagvolgyi C."/>
            <person name="Papp T."/>
            <person name="Martin F.M."/>
            <person name="Miettinen O."/>
            <person name="Hibbett D.S."/>
            <person name="Nagy L.G."/>
        </authorList>
    </citation>
    <scope>NUCLEOTIDE SEQUENCE [LARGE SCALE GENOMIC DNA]</scope>
    <source>
        <strain evidence="1 2">OMC1185</strain>
    </source>
</reference>
<evidence type="ECO:0000313" key="1">
    <source>
        <dbReference type="EMBL" id="TFK51869.1"/>
    </source>
</evidence>
<dbReference type="EMBL" id="ML213510">
    <property type="protein sequence ID" value="TFK51869.1"/>
    <property type="molecule type" value="Genomic_DNA"/>
</dbReference>
<keyword evidence="2" id="KW-1185">Reference proteome</keyword>
<gene>
    <name evidence="1" type="ORF">OE88DRAFT_1480105</name>
</gene>
<evidence type="ECO:0000313" key="2">
    <source>
        <dbReference type="Proteomes" id="UP000305948"/>
    </source>
</evidence>
<organism evidence="1 2">
    <name type="scientific">Heliocybe sulcata</name>
    <dbReference type="NCBI Taxonomy" id="5364"/>
    <lineage>
        <taxon>Eukaryota</taxon>
        <taxon>Fungi</taxon>
        <taxon>Dikarya</taxon>
        <taxon>Basidiomycota</taxon>
        <taxon>Agaricomycotina</taxon>
        <taxon>Agaricomycetes</taxon>
        <taxon>Gloeophyllales</taxon>
        <taxon>Gloeophyllaceae</taxon>
        <taxon>Heliocybe</taxon>
    </lineage>
</organism>
<name>A0A5C3N2C4_9AGAM</name>
<accession>A0A5C3N2C4</accession>
<protein>
    <submittedName>
        <fullName evidence="1">Uncharacterized protein</fullName>
    </submittedName>
</protein>
<sequence length="131" mass="14951">MEYEMEVFAGYGPLVQATARHGCASAFRRGPTSSQGIFHCRHQVCLGVFHSVHSPDSVRLVHTVLIQRNFYYCQAVILNPQVRGNLSQFKAMCALFYVRTRLRHSDCAWALHDEEPPIQPRITHSILPLRC</sequence>
<dbReference type="Proteomes" id="UP000305948">
    <property type="component" value="Unassembled WGS sequence"/>
</dbReference>